<keyword evidence="1" id="KW-0472">Membrane</keyword>
<protein>
    <submittedName>
        <fullName evidence="2">DUF3810 domain-containing protein</fullName>
    </submittedName>
</protein>
<proteinExistence type="predicted"/>
<feature type="transmembrane region" description="Helical" evidence="1">
    <location>
        <begin position="36"/>
        <end position="56"/>
    </location>
</feature>
<keyword evidence="3" id="KW-1185">Reference proteome</keyword>
<evidence type="ECO:0000256" key="1">
    <source>
        <dbReference type="SAM" id="Phobius"/>
    </source>
</evidence>
<gene>
    <name evidence="2" type="ORF">HH214_04145</name>
</gene>
<name>A0A7L5E0Q8_9SPHI</name>
<dbReference type="EMBL" id="CP051682">
    <property type="protein sequence ID" value="QJD95124.1"/>
    <property type="molecule type" value="Genomic_DNA"/>
</dbReference>
<dbReference type="Pfam" id="PF12725">
    <property type="entry name" value="DUF3810"/>
    <property type="match status" value="1"/>
</dbReference>
<feature type="transmembrane region" description="Helical" evidence="1">
    <location>
        <begin position="90"/>
        <end position="115"/>
    </location>
</feature>
<feature type="transmembrane region" description="Helical" evidence="1">
    <location>
        <begin position="63"/>
        <end position="84"/>
    </location>
</feature>
<dbReference type="AlphaFoldDB" id="A0A7L5E0Q8"/>
<accession>A0A7L5E0Q8</accession>
<evidence type="ECO:0000313" key="3">
    <source>
        <dbReference type="Proteomes" id="UP000503278"/>
    </source>
</evidence>
<dbReference type="Proteomes" id="UP000503278">
    <property type="component" value="Chromosome"/>
</dbReference>
<sequence length="368" mass="42663">MVIRPLYHKLLVIAALSIVLIMLVIAGHYPDWIEKYYAGSAYVLVSSFWHPIFNLFPFSVGDVFYLIAIIGILYALFQIVVLTLRKQFRLLGWFVLRLIIILQIAITAFYLLWGLNYFRPPLAKRLNLQDSTYSLNNLNTITTLLIDSANAHRSRITVADTSTNNSVLQQTAVQAINQLSRINTAFYTVYPHVKSSLFTPLLNYQATSGYYNPFTGEAQINSQMPWFDRPFTCCHEMGHQMGYGREDEANFIGFLAGIGSHNRALCYSAYYLAADEFLYHIRRRDSVAYYQLKQRLSVQVRQDMRTDSLYWTSYAGKLDKITAVFYNQFLKANNQPEGLRTYNRMIRLTMAYYQQKQATKARRPERNN</sequence>
<evidence type="ECO:0000313" key="2">
    <source>
        <dbReference type="EMBL" id="QJD95124.1"/>
    </source>
</evidence>
<dbReference type="InterPro" id="IPR024294">
    <property type="entry name" value="DUF3810"/>
</dbReference>
<dbReference type="RefSeq" id="WP_169606141.1">
    <property type="nucleotide sequence ID" value="NZ_CP051682.1"/>
</dbReference>
<organism evidence="2 3">
    <name type="scientific">Mucilaginibacter robiniae</name>
    <dbReference type="NCBI Taxonomy" id="2728022"/>
    <lineage>
        <taxon>Bacteria</taxon>
        <taxon>Pseudomonadati</taxon>
        <taxon>Bacteroidota</taxon>
        <taxon>Sphingobacteriia</taxon>
        <taxon>Sphingobacteriales</taxon>
        <taxon>Sphingobacteriaceae</taxon>
        <taxon>Mucilaginibacter</taxon>
    </lineage>
</organism>
<keyword evidence="1" id="KW-0812">Transmembrane</keyword>
<keyword evidence="1" id="KW-1133">Transmembrane helix</keyword>
<reference evidence="2 3" key="1">
    <citation type="submission" date="2020-04" db="EMBL/GenBank/DDBJ databases">
        <title>Genome sequencing of novel species.</title>
        <authorList>
            <person name="Heo J."/>
            <person name="Kim S.-J."/>
            <person name="Kim J.-S."/>
            <person name="Hong S.-B."/>
            <person name="Kwon S.-W."/>
        </authorList>
    </citation>
    <scope>NUCLEOTIDE SEQUENCE [LARGE SCALE GENOMIC DNA]</scope>
    <source>
        <strain evidence="2 3">F39-2</strain>
    </source>
</reference>
<dbReference type="KEGG" id="mrob:HH214_04145"/>